<feature type="compositionally biased region" description="Basic and acidic residues" evidence="1">
    <location>
        <begin position="111"/>
        <end position="125"/>
    </location>
</feature>
<dbReference type="RefSeq" id="WP_376718654.1">
    <property type="nucleotide sequence ID" value="NZ_JAYMRR010000004.1"/>
</dbReference>
<accession>A0ABV5D8X5</accession>
<keyword evidence="3" id="KW-1185">Reference proteome</keyword>
<feature type="region of interest" description="Disordered" evidence="1">
    <location>
        <begin position="109"/>
        <end position="130"/>
    </location>
</feature>
<evidence type="ECO:0000256" key="1">
    <source>
        <dbReference type="SAM" id="MobiDB-lite"/>
    </source>
</evidence>
<evidence type="ECO:0000313" key="2">
    <source>
        <dbReference type="EMBL" id="MFB8749171.1"/>
    </source>
</evidence>
<comment type="caution">
    <text evidence="2">The sequence shown here is derived from an EMBL/GenBank/DDBJ whole genome shotgun (WGS) entry which is preliminary data.</text>
</comment>
<gene>
    <name evidence="2" type="ORF">VSS30_10205</name>
</gene>
<sequence length="285" mass="31323">MRAPITTTFHKDATIETHPTTALFPLLDEEELQSLADDIREHGLDNPVVLDTTGRILDGKNRLRACEIAGTQPTYTTYEGADTDRYVLSANRQRRNVTKGQLAMITAKARSLSEHEPRSPGERSVRSLSEQAGVSVGRIGQASMVLRHAPDLAEAVINGTMGLNEAYSVAQKNKAQAESSEAQLARLRSEDPQLADRVAEGELTIQGAWAERKARQEEDLRQRRVATNLLCEILPALAQIRGSRTFAQYDPELAPPGRAVTREVIEHATTALAEVAAAWKDRDLP</sequence>
<protein>
    <submittedName>
        <fullName evidence="2">ParB N-terminal domain-containing protein</fullName>
    </submittedName>
</protein>
<dbReference type="EMBL" id="JAYMRR010000004">
    <property type="protein sequence ID" value="MFB8749171.1"/>
    <property type="molecule type" value="Genomic_DNA"/>
</dbReference>
<dbReference type="InterPro" id="IPR036086">
    <property type="entry name" value="ParB/Sulfiredoxin_sf"/>
</dbReference>
<evidence type="ECO:0000313" key="3">
    <source>
        <dbReference type="Proteomes" id="UP001585018"/>
    </source>
</evidence>
<dbReference type="Proteomes" id="UP001585018">
    <property type="component" value="Unassembled WGS sequence"/>
</dbReference>
<dbReference type="Gene3D" id="3.90.1530.10">
    <property type="entry name" value="Conserved hypothetical protein from pyrococcus furiosus pfu- 392566-001, ParB domain"/>
    <property type="match status" value="1"/>
</dbReference>
<dbReference type="SUPFAM" id="SSF110849">
    <property type="entry name" value="ParB/Sulfiredoxin"/>
    <property type="match status" value="1"/>
</dbReference>
<organism evidence="2 3">
    <name type="scientific">Streptomyces parvulus</name>
    <dbReference type="NCBI Taxonomy" id="146923"/>
    <lineage>
        <taxon>Bacteria</taxon>
        <taxon>Bacillati</taxon>
        <taxon>Actinomycetota</taxon>
        <taxon>Actinomycetes</taxon>
        <taxon>Kitasatosporales</taxon>
        <taxon>Streptomycetaceae</taxon>
        <taxon>Streptomyces</taxon>
    </lineage>
</organism>
<reference evidence="2 3" key="1">
    <citation type="submission" date="2024-01" db="EMBL/GenBank/DDBJ databases">
        <title>Genome mining of biosynthetic gene clusters to explore secondary metabolites of Streptomyces sp.</title>
        <authorList>
            <person name="Baig A."/>
            <person name="Ajitkumar Shintre N."/>
            <person name="Kumar H."/>
            <person name="Anbarasu A."/>
            <person name="Ramaiah S."/>
        </authorList>
    </citation>
    <scope>NUCLEOTIDE SEQUENCE [LARGE SCALE GENOMIC DNA]</scope>
    <source>
        <strain evidence="2 3">A03</strain>
    </source>
</reference>
<name>A0ABV5D8X5_9ACTN</name>
<proteinExistence type="predicted"/>